<accession>A0ACB6R7L6</accession>
<reference evidence="1" key="1">
    <citation type="journal article" date="2020" name="Stud. Mycol.">
        <title>101 Dothideomycetes genomes: a test case for predicting lifestyles and emergence of pathogens.</title>
        <authorList>
            <person name="Haridas S."/>
            <person name="Albert R."/>
            <person name="Binder M."/>
            <person name="Bloem J."/>
            <person name="Labutti K."/>
            <person name="Salamov A."/>
            <person name="Andreopoulos B."/>
            <person name="Baker S."/>
            <person name="Barry K."/>
            <person name="Bills G."/>
            <person name="Bluhm B."/>
            <person name="Cannon C."/>
            <person name="Castanera R."/>
            <person name="Culley D."/>
            <person name="Daum C."/>
            <person name="Ezra D."/>
            <person name="Gonzalez J."/>
            <person name="Henrissat B."/>
            <person name="Kuo A."/>
            <person name="Liang C."/>
            <person name="Lipzen A."/>
            <person name="Lutzoni F."/>
            <person name="Magnuson J."/>
            <person name="Mondo S."/>
            <person name="Nolan M."/>
            <person name="Ohm R."/>
            <person name="Pangilinan J."/>
            <person name="Park H.-J."/>
            <person name="Ramirez L."/>
            <person name="Alfaro M."/>
            <person name="Sun H."/>
            <person name="Tritt A."/>
            <person name="Yoshinaga Y."/>
            <person name="Zwiers L.-H."/>
            <person name="Turgeon B."/>
            <person name="Goodwin S."/>
            <person name="Spatafora J."/>
            <person name="Crous P."/>
            <person name="Grigoriev I."/>
        </authorList>
    </citation>
    <scope>NUCLEOTIDE SEQUENCE</scope>
    <source>
        <strain evidence="1">ATCC 200398</strain>
    </source>
</reference>
<gene>
    <name evidence="1" type="ORF">BDR25DRAFT_280211</name>
</gene>
<organism evidence="1 2">
    <name type="scientific">Lindgomyces ingoldianus</name>
    <dbReference type="NCBI Taxonomy" id="673940"/>
    <lineage>
        <taxon>Eukaryota</taxon>
        <taxon>Fungi</taxon>
        <taxon>Dikarya</taxon>
        <taxon>Ascomycota</taxon>
        <taxon>Pezizomycotina</taxon>
        <taxon>Dothideomycetes</taxon>
        <taxon>Pleosporomycetidae</taxon>
        <taxon>Pleosporales</taxon>
        <taxon>Lindgomycetaceae</taxon>
        <taxon>Lindgomyces</taxon>
    </lineage>
</organism>
<evidence type="ECO:0000313" key="1">
    <source>
        <dbReference type="EMBL" id="KAF2474730.1"/>
    </source>
</evidence>
<dbReference type="EMBL" id="MU003497">
    <property type="protein sequence ID" value="KAF2474730.1"/>
    <property type="molecule type" value="Genomic_DNA"/>
</dbReference>
<comment type="caution">
    <text evidence="1">The sequence shown here is derived from an EMBL/GenBank/DDBJ whole genome shotgun (WGS) entry which is preliminary data.</text>
</comment>
<proteinExistence type="predicted"/>
<protein>
    <submittedName>
        <fullName evidence="1">Fe superoxide dismutase-like protein</fullName>
    </submittedName>
</protein>
<sequence>MIIRSLCRRPAVFQSFAAAPARSGAAPFIRKIHTRPTLANEAELEKNGIPGLLSPRAFRVAWTEYQQHMMDELNASTSGSILENQDPKNIVLELARDPTSAYAFNVASMAWNNHQFFKGISTNPNVKSAPSSALSTELTHYFSSLSTLRETFLATAEAMFGPGFVWLVQQNENQHPFRILTTYIAGTPLSGAHYRRQSEDLNSHNPDSYQAMNKVGHFGRAAAPDTKPKKALGGVDIIPLLCVNTWEHVWLTDYGVRGKRDYLEAWWDKINWDEVAQYATLAPRNTGTNHFQYR</sequence>
<evidence type="ECO:0000313" key="2">
    <source>
        <dbReference type="Proteomes" id="UP000799755"/>
    </source>
</evidence>
<name>A0ACB6R7L6_9PLEO</name>
<dbReference type="Proteomes" id="UP000799755">
    <property type="component" value="Unassembled WGS sequence"/>
</dbReference>
<keyword evidence="2" id="KW-1185">Reference proteome</keyword>